<evidence type="ECO:0000259" key="10">
    <source>
        <dbReference type="PROSITE" id="PS50262"/>
    </source>
</evidence>
<dbReference type="HOGENOM" id="CLU_009579_5_0_1"/>
<dbReference type="PROSITE" id="PS50262">
    <property type="entry name" value="G_PROTEIN_RECEP_F1_2"/>
    <property type="match status" value="1"/>
</dbReference>
<evidence type="ECO:0000313" key="11">
    <source>
        <dbReference type="EMBL" id="EDV24938.1"/>
    </source>
</evidence>
<gene>
    <name evidence="11" type="ORF">TRIADDRAFT_56368</name>
</gene>
<keyword evidence="7" id="KW-0675">Receptor</keyword>
<organism evidence="11 12">
    <name type="scientific">Trichoplax adhaerens</name>
    <name type="common">Trichoplax reptans</name>
    <dbReference type="NCBI Taxonomy" id="10228"/>
    <lineage>
        <taxon>Eukaryota</taxon>
        <taxon>Metazoa</taxon>
        <taxon>Placozoa</taxon>
        <taxon>Uniplacotomia</taxon>
        <taxon>Trichoplacea</taxon>
        <taxon>Trichoplacidae</taxon>
        <taxon>Trichoplax</taxon>
    </lineage>
</organism>
<keyword evidence="12" id="KW-1185">Reference proteome</keyword>
<evidence type="ECO:0000256" key="7">
    <source>
        <dbReference type="ARBA" id="ARBA00023170"/>
    </source>
</evidence>
<feature type="transmembrane region" description="Helical" evidence="9">
    <location>
        <begin position="237"/>
        <end position="257"/>
    </location>
</feature>
<evidence type="ECO:0000256" key="9">
    <source>
        <dbReference type="SAM" id="Phobius"/>
    </source>
</evidence>
<dbReference type="Proteomes" id="UP000009022">
    <property type="component" value="Unassembled WGS sequence"/>
</dbReference>
<dbReference type="PANTHER" id="PTHR24249">
    <property type="entry name" value="HISTAMINE RECEPTOR-RELATED G-PROTEIN COUPLED RECEPTOR"/>
    <property type="match status" value="1"/>
</dbReference>
<dbReference type="OMA" id="IHICVIS"/>
<evidence type="ECO:0000256" key="3">
    <source>
        <dbReference type="ARBA" id="ARBA00022692"/>
    </source>
</evidence>
<dbReference type="CDD" id="cd00637">
    <property type="entry name" value="7tm_classA_rhodopsin-like"/>
    <property type="match status" value="1"/>
</dbReference>
<dbReference type="InterPro" id="IPR000276">
    <property type="entry name" value="GPCR_Rhodpsn"/>
</dbReference>
<sequence>MANTSAVNSSLENPRTNDGYVFTQVYWSVTGALTVVTNTSLLLLILLRRKLWTFSHRIIASMAFVGILFGAIYILPRWANPDGLQTPILCDITRQIGQSLVINLNIHICVISFDRYFAVMYPFNYPRQSTTRNLILLLISIWSIATVVPMLPLVTFRPVNATYCTIWANDLVAEKAFLFAIFSILFFLPLVVILLTYTRIISTSYSHRQRMNSFNQKMTRRRSLSIIIYDIKALRQMAILLCTFCLGFCPFVIMFIIQQEKISDPRTQVRSEALVITSFIAFSYPALNPLMYGYFSPDIRSECFKVFCKMFTFSKYNLETTSTSEYLNADVKTVTSV</sequence>
<feature type="transmembrane region" description="Helical" evidence="9">
    <location>
        <begin position="134"/>
        <end position="156"/>
    </location>
</feature>
<keyword evidence="3 9" id="KW-0812">Transmembrane</keyword>
<dbReference type="KEGG" id="tad:TRIADDRAFT_56368"/>
<keyword evidence="8" id="KW-0807">Transducer</keyword>
<dbReference type="InterPro" id="IPR017452">
    <property type="entry name" value="GPCR_Rhodpsn_7TM"/>
</dbReference>
<dbReference type="RefSeq" id="XP_002112828.1">
    <property type="nucleotide sequence ID" value="XM_002112792.1"/>
</dbReference>
<dbReference type="GO" id="GO:0007186">
    <property type="term" value="P:G protein-coupled receptor signaling pathway"/>
    <property type="evidence" value="ECO:0000318"/>
    <property type="project" value="GO_Central"/>
</dbReference>
<feature type="transmembrane region" description="Helical" evidence="9">
    <location>
        <begin position="25"/>
        <end position="46"/>
    </location>
</feature>
<keyword evidence="4 9" id="KW-1133">Transmembrane helix</keyword>
<evidence type="ECO:0000256" key="1">
    <source>
        <dbReference type="ARBA" id="ARBA00004651"/>
    </source>
</evidence>
<feature type="transmembrane region" description="Helical" evidence="9">
    <location>
        <begin position="58"/>
        <end position="76"/>
    </location>
</feature>
<dbReference type="GO" id="GO:0004930">
    <property type="term" value="F:G protein-coupled receptor activity"/>
    <property type="evidence" value="ECO:0000318"/>
    <property type="project" value="GO_Central"/>
</dbReference>
<dbReference type="STRING" id="10228.B3RXY0"/>
<dbReference type="GeneID" id="6754041"/>
<dbReference type="GO" id="GO:0005886">
    <property type="term" value="C:plasma membrane"/>
    <property type="evidence" value="ECO:0000318"/>
    <property type="project" value="GO_Central"/>
</dbReference>
<dbReference type="EMBL" id="DS985245">
    <property type="protein sequence ID" value="EDV24938.1"/>
    <property type="molecule type" value="Genomic_DNA"/>
</dbReference>
<comment type="subcellular location">
    <subcellularLocation>
        <location evidence="1">Cell membrane</location>
        <topology evidence="1">Multi-pass membrane protein</topology>
    </subcellularLocation>
</comment>
<dbReference type="PRINTS" id="PR00237">
    <property type="entry name" value="GPCRRHODOPSN"/>
</dbReference>
<keyword evidence="5" id="KW-0297">G-protein coupled receptor</keyword>
<dbReference type="CTD" id="6754041"/>
<evidence type="ECO:0000256" key="8">
    <source>
        <dbReference type="ARBA" id="ARBA00023224"/>
    </source>
</evidence>
<dbReference type="Gene3D" id="1.20.1070.10">
    <property type="entry name" value="Rhodopsin 7-helix transmembrane proteins"/>
    <property type="match status" value="1"/>
</dbReference>
<evidence type="ECO:0000256" key="5">
    <source>
        <dbReference type="ARBA" id="ARBA00023040"/>
    </source>
</evidence>
<dbReference type="eggNOG" id="KOG3656">
    <property type="taxonomic scope" value="Eukaryota"/>
</dbReference>
<dbReference type="PhylomeDB" id="B3RXY0"/>
<feature type="transmembrane region" description="Helical" evidence="9">
    <location>
        <begin position="96"/>
        <end position="113"/>
    </location>
</feature>
<dbReference type="PANTHER" id="PTHR24249:SF372">
    <property type="entry name" value="G-PROTEIN COUPLED RECEPTORS FAMILY 1 PROFILE DOMAIN-CONTAINING PROTEIN"/>
    <property type="match status" value="1"/>
</dbReference>
<evidence type="ECO:0000256" key="6">
    <source>
        <dbReference type="ARBA" id="ARBA00023136"/>
    </source>
</evidence>
<dbReference type="SMART" id="SM01381">
    <property type="entry name" value="7TM_GPCR_Srsx"/>
    <property type="match status" value="1"/>
</dbReference>
<feature type="transmembrane region" description="Helical" evidence="9">
    <location>
        <begin position="176"/>
        <end position="201"/>
    </location>
</feature>
<evidence type="ECO:0000313" key="12">
    <source>
        <dbReference type="Proteomes" id="UP000009022"/>
    </source>
</evidence>
<dbReference type="SUPFAM" id="SSF81321">
    <property type="entry name" value="Family A G protein-coupled receptor-like"/>
    <property type="match status" value="1"/>
</dbReference>
<dbReference type="FunCoup" id="B3RXY0">
    <property type="interactions" value="100"/>
</dbReference>
<accession>B3RXY0</accession>
<proteinExistence type="predicted"/>
<reference evidence="11 12" key="1">
    <citation type="journal article" date="2008" name="Nature">
        <title>The Trichoplax genome and the nature of placozoans.</title>
        <authorList>
            <person name="Srivastava M."/>
            <person name="Begovic E."/>
            <person name="Chapman J."/>
            <person name="Putnam N.H."/>
            <person name="Hellsten U."/>
            <person name="Kawashima T."/>
            <person name="Kuo A."/>
            <person name="Mitros T."/>
            <person name="Salamov A."/>
            <person name="Carpenter M.L."/>
            <person name="Signorovitch A.Y."/>
            <person name="Moreno M.A."/>
            <person name="Kamm K."/>
            <person name="Grimwood J."/>
            <person name="Schmutz J."/>
            <person name="Shapiro H."/>
            <person name="Grigoriev I.V."/>
            <person name="Buss L.W."/>
            <person name="Schierwater B."/>
            <person name="Dellaporta S.L."/>
            <person name="Rokhsar D.S."/>
        </authorList>
    </citation>
    <scope>NUCLEOTIDE SEQUENCE [LARGE SCALE GENOMIC DNA]</scope>
    <source>
        <strain evidence="11 12">Grell-BS-1999</strain>
    </source>
</reference>
<dbReference type="InParanoid" id="B3RXY0"/>
<dbReference type="Pfam" id="PF00001">
    <property type="entry name" value="7tm_1"/>
    <property type="match status" value="1"/>
</dbReference>
<keyword evidence="6 9" id="KW-0472">Membrane</keyword>
<feature type="domain" description="G-protein coupled receptors family 1 profile" evidence="10">
    <location>
        <begin position="37"/>
        <end position="292"/>
    </location>
</feature>
<dbReference type="InterPro" id="IPR050569">
    <property type="entry name" value="TAAR"/>
</dbReference>
<dbReference type="AlphaFoldDB" id="B3RXY0"/>
<protein>
    <recommendedName>
        <fullName evidence="10">G-protein coupled receptors family 1 profile domain-containing protein</fullName>
    </recommendedName>
</protein>
<evidence type="ECO:0000256" key="2">
    <source>
        <dbReference type="ARBA" id="ARBA00022475"/>
    </source>
</evidence>
<feature type="transmembrane region" description="Helical" evidence="9">
    <location>
        <begin position="273"/>
        <end position="295"/>
    </location>
</feature>
<name>B3RXY0_TRIAD</name>
<evidence type="ECO:0000256" key="4">
    <source>
        <dbReference type="ARBA" id="ARBA00022989"/>
    </source>
</evidence>
<keyword evidence="2" id="KW-1003">Cell membrane</keyword>